<dbReference type="GO" id="GO:0005666">
    <property type="term" value="C:RNA polymerase III complex"/>
    <property type="evidence" value="ECO:0007669"/>
    <property type="project" value="TreeGrafter"/>
</dbReference>
<dbReference type="InterPro" id="IPR006591">
    <property type="entry name" value="RNAP_P/RPABC4"/>
</dbReference>
<comment type="subcellular location">
    <subcellularLocation>
        <location evidence="1">Nucleus</location>
    </subcellularLocation>
</comment>
<dbReference type="InterPro" id="IPR029040">
    <property type="entry name" value="RPABC4/Spt4"/>
</dbReference>
<keyword evidence="3" id="KW-0862">Zinc</keyword>
<evidence type="ECO:0000313" key="6">
    <source>
        <dbReference type="EMBL" id="KAF2862855.1"/>
    </source>
</evidence>
<dbReference type="OrthoDB" id="5585087at2759"/>
<dbReference type="Gene3D" id="2.20.28.30">
    <property type="entry name" value="RNA polymerase ii, chain L"/>
    <property type="match status" value="1"/>
</dbReference>
<accession>A0A6A7C793</accession>
<reference evidence="6" key="1">
    <citation type="journal article" date="2020" name="Stud. Mycol.">
        <title>101 Dothideomycetes genomes: a test case for predicting lifestyles and emergence of pathogens.</title>
        <authorList>
            <person name="Haridas S."/>
            <person name="Albert R."/>
            <person name="Binder M."/>
            <person name="Bloem J."/>
            <person name="Labutti K."/>
            <person name="Salamov A."/>
            <person name="Andreopoulos B."/>
            <person name="Baker S."/>
            <person name="Barry K."/>
            <person name="Bills G."/>
            <person name="Bluhm B."/>
            <person name="Cannon C."/>
            <person name="Castanera R."/>
            <person name="Culley D."/>
            <person name="Daum C."/>
            <person name="Ezra D."/>
            <person name="Gonzalez J."/>
            <person name="Henrissat B."/>
            <person name="Kuo A."/>
            <person name="Liang C."/>
            <person name="Lipzen A."/>
            <person name="Lutzoni F."/>
            <person name="Magnuson J."/>
            <person name="Mondo S."/>
            <person name="Nolan M."/>
            <person name="Ohm R."/>
            <person name="Pangilinan J."/>
            <person name="Park H.-J."/>
            <person name="Ramirez L."/>
            <person name="Alfaro M."/>
            <person name="Sun H."/>
            <person name="Tritt A."/>
            <person name="Yoshinaga Y."/>
            <person name="Zwiers L.-H."/>
            <person name="Turgeon B."/>
            <person name="Goodwin S."/>
            <person name="Spatafora J."/>
            <person name="Crous P."/>
            <person name="Grigoriev I."/>
        </authorList>
    </citation>
    <scope>NUCLEOTIDE SEQUENCE</scope>
    <source>
        <strain evidence="6">CBS 480.64</strain>
    </source>
</reference>
<comment type="similarity">
    <text evidence="5">Belongs to the archaeal Rpo12/eukaryotic RPC10 RNA polymerase subunit family.</text>
</comment>
<evidence type="ECO:0008006" key="8">
    <source>
        <dbReference type="Google" id="ProtNLM"/>
    </source>
</evidence>
<dbReference type="Pfam" id="PF03604">
    <property type="entry name" value="Zn_ribbon_RPAB4"/>
    <property type="match status" value="1"/>
</dbReference>
<name>A0A6A7C793_9PEZI</name>
<dbReference type="GO" id="GO:0006351">
    <property type="term" value="P:DNA-templated transcription"/>
    <property type="evidence" value="ECO:0007669"/>
    <property type="project" value="InterPro"/>
</dbReference>
<protein>
    <recommendedName>
        <fullName evidence="8">Metallothionein-I gene transcription activator</fullName>
    </recommendedName>
</protein>
<evidence type="ECO:0000256" key="3">
    <source>
        <dbReference type="ARBA" id="ARBA00022833"/>
    </source>
</evidence>
<dbReference type="InterPro" id="IPR039747">
    <property type="entry name" value="RPABC4"/>
</dbReference>
<dbReference type="FunFam" id="2.20.28.30:FF:000002">
    <property type="entry name" value="DNA-directed RNA polymerases II, IV and V subunit 12"/>
    <property type="match status" value="1"/>
</dbReference>
<dbReference type="GO" id="GO:0003677">
    <property type="term" value="F:DNA binding"/>
    <property type="evidence" value="ECO:0007669"/>
    <property type="project" value="InterPro"/>
</dbReference>
<dbReference type="Proteomes" id="UP000799421">
    <property type="component" value="Unassembled WGS sequence"/>
</dbReference>
<evidence type="ECO:0000256" key="5">
    <source>
        <dbReference type="ARBA" id="ARBA00025770"/>
    </source>
</evidence>
<dbReference type="GO" id="GO:0008270">
    <property type="term" value="F:zinc ion binding"/>
    <property type="evidence" value="ECO:0007669"/>
    <property type="project" value="InterPro"/>
</dbReference>
<keyword evidence="4" id="KW-0539">Nucleus</keyword>
<keyword evidence="7" id="KW-1185">Reference proteome</keyword>
<organism evidence="6 7">
    <name type="scientific">Piedraia hortae CBS 480.64</name>
    <dbReference type="NCBI Taxonomy" id="1314780"/>
    <lineage>
        <taxon>Eukaryota</taxon>
        <taxon>Fungi</taxon>
        <taxon>Dikarya</taxon>
        <taxon>Ascomycota</taxon>
        <taxon>Pezizomycotina</taxon>
        <taxon>Dothideomycetes</taxon>
        <taxon>Dothideomycetidae</taxon>
        <taxon>Capnodiales</taxon>
        <taxon>Piedraiaceae</taxon>
        <taxon>Piedraia</taxon>
    </lineage>
</organism>
<evidence type="ECO:0000256" key="1">
    <source>
        <dbReference type="ARBA" id="ARBA00004123"/>
    </source>
</evidence>
<evidence type="ECO:0000256" key="2">
    <source>
        <dbReference type="ARBA" id="ARBA00022723"/>
    </source>
</evidence>
<dbReference type="SMART" id="SM00659">
    <property type="entry name" value="RPOLCX"/>
    <property type="match status" value="1"/>
</dbReference>
<dbReference type="SUPFAM" id="SSF63393">
    <property type="entry name" value="RNA polymerase subunits"/>
    <property type="match status" value="1"/>
</dbReference>
<gene>
    <name evidence="6" type="ORF">K470DRAFT_268801</name>
</gene>
<evidence type="ECO:0000256" key="4">
    <source>
        <dbReference type="ARBA" id="ARBA00023242"/>
    </source>
</evidence>
<dbReference type="AlphaFoldDB" id="A0A6A7C793"/>
<dbReference type="PANTHER" id="PTHR12056:SF2">
    <property type="entry name" value="GEO11084P1"/>
    <property type="match status" value="1"/>
</dbReference>
<dbReference type="GO" id="GO:0005736">
    <property type="term" value="C:RNA polymerase I complex"/>
    <property type="evidence" value="ECO:0007669"/>
    <property type="project" value="TreeGrafter"/>
</dbReference>
<dbReference type="PANTHER" id="PTHR12056">
    <property type="entry name" value="DNA-DIRECTED RNA POLYMERASES I, II, AND III"/>
    <property type="match status" value="1"/>
</dbReference>
<dbReference type="GO" id="GO:0005665">
    <property type="term" value="C:RNA polymerase II, core complex"/>
    <property type="evidence" value="ECO:0007669"/>
    <property type="project" value="TreeGrafter"/>
</dbReference>
<keyword evidence="2" id="KW-0479">Metal-binding</keyword>
<proteinExistence type="inferred from homology"/>
<dbReference type="GO" id="GO:0003899">
    <property type="term" value="F:DNA-directed RNA polymerase activity"/>
    <property type="evidence" value="ECO:0007669"/>
    <property type="project" value="InterPro"/>
</dbReference>
<sequence length="86" mass="9410">MSREEHVPGSKLSTSAGNAYGNAAASQAAVATTNAAAEDNRTIYYVCGDCDKRVTLNKSEAVRCNSCGYRVLYKERTKRLLQFEAR</sequence>
<dbReference type="EMBL" id="MU005964">
    <property type="protein sequence ID" value="KAF2862855.1"/>
    <property type="molecule type" value="Genomic_DNA"/>
</dbReference>
<evidence type="ECO:0000313" key="7">
    <source>
        <dbReference type="Proteomes" id="UP000799421"/>
    </source>
</evidence>